<organism evidence="1 2">
    <name type="scientific">Mycoplasmopsis bovirhinis</name>
    <dbReference type="NCBI Taxonomy" id="29553"/>
    <lineage>
        <taxon>Bacteria</taxon>
        <taxon>Bacillati</taxon>
        <taxon>Mycoplasmatota</taxon>
        <taxon>Mycoplasmoidales</taxon>
        <taxon>Metamycoplasmataceae</taxon>
        <taxon>Mycoplasmopsis</taxon>
    </lineage>
</organism>
<evidence type="ECO:0000313" key="2">
    <source>
        <dbReference type="Proteomes" id="UP000289952"/>
    </source>
</evidence>
<evidence type="ECO:0000313" key="1">
    <source>
        <dbReference type="EMBL" id="VEU63649.1"/>
    </source>
</evidence>
<name>A0A449AFB4_9BACT</name>
<accession>A0A449AFB4</accession>
<dbReference type="AlphaFoldDB" id="A0A449AFB4"/>
<reference evidence="1 2" key="1">
    <citation type="submission" date="2019-01" db="EMBL/GenBank/DDBJ databases">
        <authorList>
            <consortium name="Pathogen Informatics"/>
        </authorList>
    </citation>
    <scope>NUCLEOTIDE SEQUENCE [LARGE SCALE GENOMIC DNA]</scope>
    <source>
        <strain evidence="1 2">NCTC10118</strain>
    </source>
</reference>
<sequence length="93" mass="11325">MRIKNNNQIDLTPKALIYKANFLEKYNTELKKNLREKPRVTKIYTVPKQIKTEENWTINNDQNTSKVINVMYQRQFELLKEQKFLHSQLRNEQ</sequence>
<proteinExistence type="predicted"/>
<gene>
    <name evidence="1" type="ORF">NCTC10118_00702</name>
</gene>
<dbReference type="Proteomes" id="UP000289952">
    <property type="component" value="Chromosome"/>
</dbReference>
<protein>
    <submittedName>
        <fullName evidence="1">Uncharacterized protein</fullName>
    </submittedName>
</protein>
<dbReference type="EMBL" id="LR214972">
    <property type="protein sequence ID" value="VEU63649.1"/>
    <property type="molecule type" value="Genomic_DNA"/>
</dbReference>
<keyword evidence="2" id="KW-1185">Reference proteome</keyword>
<dbReference type="RefSeq" id="WP_129621847.1">
    <property type="nucleotide sequence ID" value="NZ_LR214972.1"/>
</dbReference>